<dbReference type="RefSeq" id="WP_003634238.1">
    <property type="nucleotide sequence ID" value="NC_013861.1"/>
</dbReference>
<reference evidence="1 2" key="1">
    <citation type="journal article" date="2010" name="PLoS Genet.">
        <title>Analysis of the Legionella longbeachae genome and transcriptome uncovers unique strategies to cause Legionnaires' disease.</title>
        <authorList>
            <person name="Cazalet C."/>
            <person name="Gomez-Valero L."/>
            <person name="Rusniok C."/>
            <person name="Lomma M."/>
            <person name="Dervins-Ravault D."/>
            <person name="Newton H."/>
            <person name="Sansom F."/>
            <person name="Jarraud S."/>
            <person name="Zidane N."/>
            <person name="Ma L."/>
            <person name="Bouchier C."/>
            <person name="Etienne J."/>
            <person name="Hartland E."/>
            <person name="Buchrieser C."/>
        </authorList>
    </citation>
    <scope>NUCLEOTIDE SEQUENCE [LARGE SCALE GENOMIC DNA]</scope>
    <source>
        <strain evidence="1 2">NSW150</strain>
    </source>
</reference>
<dbReference type="eggNOG" id="ENOG5032FVE">
    <property type="taxonomic scope" value="Bacteria"/>
</dbReference>
<dbReference type="HOGENOM" id="CLU_105440_0_0_6"/>
<dbReference type="AlphaFoldDB" id="D3HMM9"/>
<keyword evidence="2" id="KW-1185">Reference proteome</keyword>
<dbReference type="GeneID" id="40927445"/>
<dbReference type="OrthoDB" id="5645602at2"/>
<dbReference type="KEGG" id="llo:LLO_3265"/>
<proteinExistence type="predicted"/>
<protein>
    <submittedName>
        <fullName evidence="1">Uncharacterized protein</fullName>
    </submittedName>
</protein>
<accession>D3HMM9</accession>
<evidence type="ECO:0000313" key="2">
    <source>
        <dbReference type="Proteomes" id="UP000001060"/>
    </source>
</evidence>
<sequence>MSDEDMKRILLYCQILGYEGLRNGTYAIIPQLQINFPKPNSFIGARGNPAIFVTEVTYKKLKQFHEDWVPNITIAISHAYLIEPKRNNIDIIGMLVHEAGHAFNVYGKLKNDEANAYVYEIETMLKLLKMNILPRQFGLYKEDLQSYFKSRMEQYNLAIPNNPYLKILVEEITHDFNLDGKDTKSESPVKFQIKLGFFNKNNVTDTTTSEKNLSNQQMVRVL</sequence>
<evidence type="ECO:0000313" key="1">
    <source>
        <dbReference type="EMBL" id="CBJ13725.1"/>
    </source>
</evidence>
<organism evidence="1 2">
    <name type="scientific">Legionella longbeachae serogroup 1 (strain NSW150)</name>
    <dbReference type="NCBI Taxonomy" id="661367"/>
    <lineage>
        <taxon>Bacteria</taxon>
        <taxon>Pseudomonadati</taxon>
        <taxon>Pseudomonadota</taxon>
        <taxon>Gammaproteobacteria</taxon>
        <taxon>Legionellales</taxon>
        <taxon>Legionellaceae</taxon>
        <taxon>Legionella</taxon>
    </lineage>
</organism>
<dbReference type="Proteomes" id="UP000001060">
    <property type="component" value="Chromosome"/>
</dbReference>
<name>D3HMM9_LEGLN</name>
<dbReference type="EMBL" id="FN650140">
    <property type="protein sequence ID" value="CBJ13725.1"/>
    <property type="molecule type" value="Genomic_DNA"/>
</dbReference>
<gene>
    <name evidence="1" type="ordered locus">LLO_3265</name>
</gene>